<dbReference type="SMART" id="SM00382">
    <property type="entry name" value="AAA"/>
    <property type="match status" value="1"/>
</dbReference>
<dbReference type="GO" id="GO:0016887">
    <property type="term" value="F:ATP hydrolysis activity"/>
    <property type="evidence" value="ECO:0007669"/>
    <property type="project" value="InterPro"/>
</dbReference>
<keyword evidence="2" id="KW-0547">Nucleotide-binding</keyword>
<dbReference type="CDD" id="cd03219">
    <property type="entry name" value="ABC_Mj1267_LivG_branched"/>
    <property type="match status" value="1"/>
</dbReference>
<protein>
    <submittedName>
        <fullName evidence="5">ABC transporter ATP-binding protein</fullName>
    </submittedName>
</protein>
<keyword evidence="3 5" id="KW-0067">ATP-binding</keyword>
<dbReference type="SUPFAM" id="SSF52540">
    <property type="entry name" value="P-loop containing nucleoside triphosphate hydrolases"/>
    <property type="match status" value="1"/>
</dbReference>
<dbReference type="InterPro" id="IPR051120">
    <property type="entry name" value="ABC_AA/LPS_Transport"/>
</dbReference>
<dbReference type="GO" id="GO:0005524">
    <property type="term" value="F:ATP binding"/>
    <property type="evidence" value="ECO:0007669"/>
    <property type="project" value="UniProtKB-KW"/>
</dbReference>
<dbReference type="Gene3D" id="3.40.50.300">
    <property type="entry name" value="P-loop containing nucleotide triphosphate hydrolases"/>
    <property type="match status" value="1"/>
</dbReference>
<gene>
    <name evidence="5" type="primary">livG_1</name>
    <name evidence="5" type="ORF">DSM19430T_07050</name>
</gene>
<dbReference type="GO" id="GO:0005304">
    <property type="term" value="F:L-valine transmembrane transporter activity"/>
    <property type="evidence" value="ECO:0007669"/>
    <property type="project" value="TreeGrafter"/>
</dbReference>
<dbReference type="GO" id="GO:1903806">
    <property type="term" value="P:L-isoleucine import across plasma membrane"/>
    <property type="evidence" value="ECO:0007669"/>
    <property type="project" value="TreeGrafter"/>
</dbReference>
<dbReference type="PANTHER" id="PTHR45772">
    <property type="entry name" value="CONSERVED COMPONENT OF ABC TRANSPORTER FOR NATURAL AMINO ACIDS-RELATED"/>
    <property type="match status" value="1"/>
</dbReference>
<dbReference type="InterPro" id="IPR003439">
    <property type="entry name" value="ABC_transporter-like_ATP-bd"/>
</dbReference>
<evidence type="ECO:0000313" key="6">
    <source>
        <dbReference type="Proteomes" id="UP000503820"/>
    </source>
</evidence>
<dbReference type="InterPro" id="IPR027417">
    <property type="entry name" value="P-loop_NTPase"/>
</dbReference>
<dbReference type="EMBL" id="BLVP01000002">
    <property type="protein sequence ID" value="GFM36021.1"/>
    <property type="molecule type" value="Genomic_DNA"/>
</dbReference>
<dbReference type="PROSITE" id="PS50893">
    <property type="entry name" value="ABC_TRANSPORTER_2"/>
    <property type="match status" value="1"/>
</dbReference>
<dbReference type="InterPro" id="IPR032823">
    <property type="entry name" value="BCA_ABC_TP_C"/>
</dbReference>
<keyword evidence="1" id="KW-0813">Transport</keyword>
<dbReference type="GO" id="GO:0042941">
    <property type="term" value="P:D-alanine transmembrane transport"/>
    <property type="evidence" value="ECO:0007669"/>
    <property type="project" value="TreeGrafter"/>
</dbReference>
<dbReference type="Pfam" id="PF00005">
    <property type="entry name" value="ABC_tran"/>
    <property type="match status" value="1"/>
</dbReference>
<dbReference type="GO" id="GO:0015192">
    <property type="term" value="F:L-phenylalanine transmembrane transporter activity"/>
    <property type="evidence" value="ECO:0007669"/>
    <property type="project" value="TreeGrafter"/>
</dbReference>
<keyword evidence="6" id="KW-1185">Reference proteome</keyword>
<name>A0A7J0BS16_9BACT</name>
<dbReference type="FunFam" id="3.40.50.300:FF:000421">
    <property type="entry name" value="Branched-chain amino acid ABC transporter ATP-binding protein"/>
    <property type="match status" value="1"/>
</dbReference>
<dbReference type="Pfam" id="PF12399">
    <property type="entry name" value="BCA_ABC_TP_C"/>
    <property type="match status" value="1"/>
</dbReference>
<dbReference type="GO" id="GO:0005886">
    <property type="term" value="C:plasma membrane"/>
    <property type="evidence" value="ECO:0007669"/>
    <property type="project" value="TreeGrafter"/>
</dbReference>
<proteinExistence type="predicted"/>
<comment type="caution">
    <text evidence="5">The sequence shown here is derived from an EMBL/GenBank/DDBJ whole genome shotgun (WGS) entry which is preliminary data.</text>
</comment>
<feature type="domain" description="ABC transporter" evidence="4">
    <location>
        <begin position="6"/>
        <end position="254"/>
    </location>
</feature>
<dbReference type="GO" id="GO:0015808">
    <property type="term" value="P:L-alanine transport"/>
    <property type="evidence" value="ECO:0007669"/>
    <property type="project" value="TreeGrafter"/>
</dbReference>
<dbReference type="GO" id="GO:1903805">
    <property type="term" value="P:L-valine import across plasma membrane"/>
    <property type="evidence" value="ECO:0007669"/>
    <property type="project" value="TreeGrafter"/>
</dbReference>
<dbReference type="GO" id="GO:0015188">
    <property type="term" value="F:L-isoleucine transmembrane transporter activity"/>
    <property type="evidence" value="ECO:0007669"/>
    <property type="project" value="TreeGrafter"/>
</dbReference>
<dbReference type="Proteomes" id="UP000503820">
    <property type="component" value="Unassembled WGS sequence"/>
</dbReference>
<dbReference type="InterPro" id="IPR003593">
    <property type="entry name" value="AAA+_ATPase"/>
</dbReference>
<evidence type="ECO:0000256" key="1">
    <source>
        <dbReference type="ARBA" id="ARBA00022448"/>
    </source>
</evidence>
<accession>A0A7J0BS16</accession>
<evidence type="ECO:0000256" key="2">
    <source>
        <dbReference type="ARBA" id="ARBA00022741"/>
    </source>
</evidence>
<sequence>MTMALLEIKNLTQRFGGLQAVSDFNINIEEGQLLALIGPNGAGKTTVFNLTSGFYQPTEGSITFNGQNTAGLKPHQVTKLGIARTFQNIRLWHDMTVLDNIRIAQHYQMGYSVWDAFLRTKRYANRERSIDTVAWEMLEAMSLKEYADERPKNLPYGMQRRVEIARAMSIRPKLLLLDEPAAGLNSVDVEGLIKLIRWIHDEFDITIWMIEHQMKVVMTLCEHIKVIDFGSTIADGTPEEIQSNPVVIKAYLGDDTI</sequence>
<reference evidence="5 6" key="1">
    <citation type="submission" date="2020-05" db="EMBL/GenBank/DDBJ databases">
        <title>Draft genome sequence of Desulfovibrio psychrotolerans JS1T.</title>
        <authorList>
            <person name="Ueno A."/>
            <person name="Tamazawa S."/>
            <person name="Tamamura S."/>
            <person name="Murakami T."/>
            <person name="Kiyama T."/>
            <person name="Inomata H."/>
            <person name="Amano Y."/>
            <person name="Miyakawa K."/>
            <person name="Tamaki H."/>
            <person name="Naganuma T."/>
            <person name="Kaneko K."/>
        </authorList>
    </citation>
    <scope>NUCLEOTIDE SEQUENCE [LARGE SCALE GENOMIC DNA]</scope>
    <source>
        <strain evidence="5 6">JS1</strain>
    </source>
</reference>
<dbReference type="AlphaFoldDB" id="A0A7J0BS16"/>
<evidence type="ECO:0000313" key="5">
    <source>
        <dbReference type="EMBL" id="GFM36021.1"/>
    </source>
</evidence>
<dbReference type="PANTHER" id="PTHR45772:SF7">
    <property type="entry name" value="AMINO ACID ABC TRANSPORTER ATP-BINDING PROTEIN"/>
    <property type="match status" value="1"/>
</dbReference>
<organism evidence="5 6">
    <name type="scientific">Desulfovibrio psychrotolerans</name>
    <dbReference type="NCBI Taxonomy" id="415242"/>
    <lineage>
        <taxon>Bacteria</taxon>
        <taxon>Pseudomonadati</taxon>
        <taxon>Thermodesulfobacteriota</taxon>
        <taxon>Desulfovibrionia</taxon>
        <taxon>Desulfovibrionales</taxon>
        <taxon>Desulfovibrionaceae</taxon>
        <taxon>Desulfovibrio</taxon>
    </lineage>
</organism>
<evidence type="ECO:0000256" key="3">
    <source>
        <dbReference type="ARBA" id="ARBA00022840"/>
    </source>
</evidence>
<evidence type="ECO:0000259" key="4">
    <source>
        <dbReference type="PROSITE" id="PS50893"/>
    </source>
</evidence>